<proteinExistence type="predicted"/>
<gene>
    <name evidence="2" type="ORF">C7382_10318</name>
</gene>
<protein>
    <submittedName>
        <fullName evidence="2">Uncharacterized protein</fullName>
    </submittedName>
</protein>
<reference evidence="2 3" key="1">
    <citation type="submission" date="2018-04" db="EMBL/GenBank/DDBJ databases">
        <title>Genomic Encyclopedia of Type Strains, Phase IV (KMG-IV): sequencing the most valuable type-strain genomes for metagenomic binning, comparative biology and taxonomic classification.</title>
        <authorList>
            <person name="Goeker M."/>
        </authorList>
    </citation>
    <scope>NUCLEOTIDE SEQUENCE [LARGE SCALE GENOMIC DNA]</scope>
    <source>
        <strain evidence="2 3">DSM 28520</strain>
    </source>
</reference>
<name>A0A2U1FM97_9PORP</name>
<keyword evidence="1" id="KW-0812">Transmembrane</keyword>
<dbReference type="EMBL" id="QEKY01000003">
    <property type="protein sequence ID" value="PVZ13325.1"/>
    <property type="molecule type" value="Genomic_DNA"/>
</dbReference>
<dbReference type="AlphaFoldDB" id="A0A2U1FM97"/>
<comment type="caution">
    <text evidence="2">The sequence shown here is derived from an EMBL/GenBank/DDBJ whole genome shotgun (WGS) entry which is preliminary data.</text>
</comment>
<keyword evidence="1" id="KW-0472">Membrane</keyword>
<keyword evidence="1" id="KW-1133">Transmembrane helix</keyword>
<sequence length="151" mass="17665">MELRIIINNRRKQFTGIGRGCLSDSQDNIKHMFPYLFRSRQFESVTYGFMEEYFELVNLQFSFFSISIFIWLGHVFMHSIILITVLISRSLIFIERCSQIQIISIPLHAASRFALYRLTTTKIIISCGQNKFEAIFDLYLNYTGATSLPKL</sequence>
<evidence type="ECO:0000256" key="1">
    <source>
        <dbReference type="SAM" id="Phobius"/>
    </source>
</evidence>
<evidence type="ECO:0000313" key="2">
    <source>
        <dbReference type="EMBL" id="PVZ13325.1"/>
    </source>
</evidence>
<evidence type="ECO:0000313" key="3">
    <source>
        <dbReference type="Proteomes" id="UP000245462"/>
    </source>
</evidence>
<accession>A0A2U1FM97</accession>
<feature type="transmembrane region" description="Helical" evidence="1">
    <location>
        <begin position="63"/>
        <end position="87"/>
    </location>
</feature>
<keyword evidence="3" id="KW-1185">Reference proteome</keyword>
<dbReference type="Proteomes" id="UP000245462">
    <property type="component" value="Unassembled WGS sequence"/>
</dbReference>
<organism evidence="2 3">
    <name type="scientific">Porphyromonas loveana</name>
    <dbReference type="NCBI Taxonomy" id="1884669"/>
    <lineage>
        <taxon>Bacteria</taxon>
        <taxon>Pseudomonadati</taxon>
        <taxon>Bacteroidota</taxon>
        <taxon>Bacteroidia</taxon>
        <taxon>Bacteroidales</taxon>
        <taxon>Porphyromonadaceae</taxon>
        <taxon>Porphyromonas</taxon>
    </lineage>
</organism>